<gene>
    <name evidence="3" type="ORF">WN59_13050</name>
</gene>
<dbReference type="InterPro" id="IPR041522">
    <property type="entry name" value="CdaR_GGDEF"/>
</dbReference>
<evidence type="ECO:0000313" key="3">
    <source>
        <dbReference type="EMBL" id="KKK32962.1"/>
    </source>
</evidence>
<sequence>MNLEKYIGHFIVEEFGDAEHQIWKFRGSGERAEILEGYGGQENGRLPQCKPDSGRYYVERDDAITELHFYYLNQKGIVLRIFKHINVVDEWVMEHLYHSLHSIILEDDLKMKTSEQQVMIESMHSISSSLELDQVLKTIIRHALNVIPTSDAGFLMLYDSYKQKLIPKVQVGFNERIYQFETQVGESITGKVFEDGSSRVYNSFDELIVGMRAHNILPENYDSILQSTGTPGMVDGAICVPVSIDEKRIGVMIIHQGRMKKRLDQEDVTLLEAFARQAAIAIENAQYHTETEERLQQITDLSGQLKEKNNQLQKRQEVHHTLTMLSIQHKGINVVVNGMQNMIDLELIFFNGLENDFYSPGKNGNACFSVFEIKALCLERRRDFYTVTDKGDNYYLYPIFNGQIFIGCLIILLDRPMTEIERITIEQGSTVLALELVNWQTATKIYHRRVYEQFRKLLTYDDNEQLAEYGKELNLDLKGYWTVVVLEIVNAQNNLQYLEIHIHQLASRLSKKLGESVKLVYGFYNKIILLLSLSSTEEVYDIKDELNEIGVQEQTRESTLVRGGISSVYKGLEYINKCYDEANKIISYLAGRDSLEVILYEDIGLNRLFLNQPAEDINHFIQEALSPLTVENSRYKELEKTLDAYMETNRSPGKTAKLVHIHINTLYQRLHTIEELLDIDLNDSQDMLKIQLACHLKNSQPAVEDAYE</sequence>
<dbReference type="PANTHER" id="PTHR33744">
    <property type="entry name" value="CARBOHYDRATE DIACID REGULATOR"/>
    <property type="match status" value="1"/>
</dbReference>
<feature type="domain" description="GAF" evidence="2">
    <location>
        <begin position="131"/>
        <end position="292"/>
    </location>
</feature>
<dbReference type="RefSeq" id="WP_046580805.1">
    <property type="nucleotide sequence ID" value="NZ_LAYZ01000026.1"/>
</dbReference>
<dbReference type="EMBL" id="LAYZ01000026">
    <property type="protein sequence ID" value="KKK32962.1"/>
    <property type="molecule type" value="Genomic_DNA"/>
</dbReference>
<comment type="similarity">
    <text evidence="1">Belongs to the CdaR family.</text>
</comment>
<evidence type="ECO:0000256" key="1">
    <source>
        <dbReference type="ARBA" id="ARBA00006754"/>
    </source>
</evidence>
<dbReference type="PANTHER" id="PTHR33744:SF1">
    <property type="entry name" value="DNA-BINDING TRANSCRIPTIONAL ACTIVATOR ADER"/>
    <property type="match status" value="1"/>
</dbReference>
<dbReference type="InterPro" id="IPR025736">
    <property type="entry name" value="PucR_C-HTH_dom"/>
</dbReference>
<name>A0A0M2SJD3_9STAP</name>
<dbReference type="InterPro" id="IPR042070">
    <property type="entry name" value="PucR_C-HTH_sf"/>
</dbReference>
<reference evidence="3 4" key="1">
    <citation type="submission" date="2015-04" db="EMBL/GenBank/DDBJ databases">
        <title>Taxonomic description and genome sequence of Salinicoccus sediminis sp. nov., a novel hyper halotolerant bacterium isolated from marine sediment.</title>
        <authorList>
            <person name="Mathan Kumar R."/>
            <person name="Kaur G."/>
            <person name="Kumar N."/>
            <person name="Kumar A."/>
            <person name="Singh N.K."/>
            <person name="Kaur N."/>
            <person name="Mayilraj S."/>
        </authorList>
    </citation>
    <scope>NUCLEOTIDE SEQUENCE [LARGE SCALE GENOMIC DNA]</scope>
    <source>
        <strain evidence="3 4">SV-16</strain>
    </source>
</reference>
<accession>A0A0M2SJD3</accession>
<dbReference type="InterPro" id="IPR051448">
    <property type="entry name" value="CdaR-like_regulators"/>
</dbReference>
<proteinExistence type="inferred from homology"/>
<dbReference type="Gene3D" id="1.10.10.2840">
    <property type="entry name" value="PucR C-terminal helix-turn-helix domain"/>
    <property type="match status" value="1"/>
</dbReference>
<dbReference type="SUPFAM" id="SSF55781">
    <property type="entry name" value="GAF domain-like"/>
    <property type="match status" value="1"/>
</dbReference>
<dbReference type="AlphaFoldDB" id="A0A0M2SJD3"/>
<organism evidence="3 4">
    <name type="scientific">Salinicoccus sediminis</name>
    <dbReference type="NCBI Taxonomy" id="1432562"/>
    <lineage>
        <taxon>Bacteria</taxon>
        <taxon>Bacillati</taxon>
        <taxon>Bacillota</taxon>
        <taxon>Bacilli</taxon>
        <taxon>Bacillales</taxon>
        <taxon>Staphylococcaceae</taxon>
        <taxon>Salinicoccus</taxon>
    </lineage>
</organism>
<keyword evidence="4" id="KW-1185">Reference proteome</keyword>
<dbReference type="Pfam" id="PF13556">
    <property type="entry name" value="HTH_30"/>
    <property type="match status" value="1"/>
</dbReference>
<dbReference type="STRING" id="1432562.WN59_13050"/>
<dbReference type="Pfam" id="PF17853">
    <property type="entry name" value="GGDEF_2"/>
    <property type="match status" value="1"/>
</dbReference>
<dbReference type="Proteomes" id="UP000034287">
    <property type="component" value="Unassembled WGS sequence"/>
</dbReference>
<dbReference type="PATRIC" id="fig|1432562.3.peg.2620"/>
<dbReference type="InterPro" id="IPR003018">
    <property type="entry name" value="GAF"/>
</dbReference>
<dbReference type="InterPro" id="IPR029016">
    <property type="entry name" value="GAF-like_dom_sf"/>
</dbReference>
<protein>
    <recommendedName>
        <fullName evidence="2">GAF domain-containing protein</fullName>
    </recommendedName>
</protein>
<dbReference type="SMART" id="SM00065">
    <property type="entry name" value="GAF"/>
    <property type="match status" value="1"/>
</dbReference>
<evidence type="ECO:0000259" key="2">
    <source>
        <dbReference type="SMART" id="SM00065"/>
    </source>
</evidence>
<evidence type="ECO:0000313" key="4">
    <source>
        <dbReference type="Proteomes" id="UP000034287"/>
    </source>
</evidence>
<dbReference type="OrthoDB" id="143422at2"/>
<dbReference type="Pfam" id="PF13185">
    <property type="entry name" value="GAF_2"/>
    <property type="match status" value="1"/>
</dbReference>
<comment type="caution">
    <text evidence="3">The sequence shown here is derived from an EMBL/GenBank/DDBJ whole genome shotgun (WGS) entry which is preliminary data.</text>
</comment>
<dbReference type="Gene3D" id="3.30.450.40">
    <property type="match status" value="1"/>
</dbReference>